<proteinExistence type="predicted"/>
<evidence type="ECO:0000256" key="1">
    <source>
        <dbReference type="SAM" id="MobiDB-lite"/>
    </source>
</evidence>
<evidence type="ECO:0000259" key="2">
    <source>
        <dbReference type="PROSITE" id="PS50011"/>
    </source>
</evidence>
<evidence type="ECO:0000313" key="4">
    <source>
        <dbReference type="Proteomes" id="UP000041254"/>
    </source>
</evidence>
<dbReference type="VEuPathDB" id="CryptoDB:Vbra_18092"/>
<protein>
    <recommendedName>
        <fullName evidence="2">Protein kinase domain-containing protein</fullName>
    </recommendedName>
</protein>
<dbReference type="AlphaFoldDB" id="A0A0G4GKF1"/>
<dbReference type="GO" id="GO:0004674">
    <property type="term" value="F:protein serine/threonine kinase activity"/>
    <property type="evidence" value="ECO:0007669"/>
    <property type="project" value="TreeGrafter"/>
</dbReference>
<feature type="region of interest" description="Disordered" evidence="1">
    <location>
        <begin position="391"/>
        <end position="456"/>
    </location>
</feature>
<dbReference type="InterPro" id="IPR000719">
    <property type="entry name" value="Prot_kinase_dom"/>
</dbReference>
<organism evidence="3 4">
    <name type="scientific">Vitrella brassicaformis (strain CCMP3155)</name>
    <dbReference type="NCBI Taxonomy" id="1169540"/>
    <lineage>
        <taxon>Eukaryota</taxon>
        <taxon>Sar</taxon>
        <taxon>Alveolata</taxon>
        <taxon>Colpodellida</taxon>
        <taxon>Vitrellaceae</taxon>
        <taxon>Vitrella</taxon>
    </lineage>
</organism>
<accession>A0A0G4GKF1</accession>
<gene>
    <name evidence="3" type="ORF">Vbra_18092</name>
</gene>
<dbReference type="Proteomes" id="UP000041254">
    <property type="component" value="Unassembled WGS sequence"/>
</dbReference>
<dbReference type="OrthoDB" id="4062651at2759"/>
<keyword evidence="4" id="KW-1185">Reference proteome</keyword>
<feature type="domain" description="Protein kinase" evidence="2">
    <location>
        <begin position="12"/>
        <end position="361"/>
    </location>
</feature>
<dbReference type="Pfam" id="PF00069">
    <property type="entry name" value="Pkinase"/>
    <property type="match status" value="1"/>
</dbReference>
<dbReference type="EMBL" id="CDMY01000698">
    <property type="protein sequence ID" value="CEM30500.1"/>
    <property type="molecule type" value="Genomic_DNA"/>
</dbReference>
<feature type="compositionally biased region" description="Low complexity" evidence="1">
    <location>
        <begin position="401"/>
        <end position="412"/>
    </location>
</feature>
<dbReference type="SMART" id="SM00220">
    <property type="entry name" value="S_TKc"/>
    <property type="match status" value="1"/>
</dbReference>
<feature type="compositionally biased region" description="Basic residues" evidence="1">
    <location>
        <begin position="424"/>
        <end position="453"/>
    </location>
</feature>
<dbReference type="PhylomeDB" id="A0A0G4GKF1"/>
<evidence type="ECO:0000313" key="3">
    <source>
        <dbReference type="EMBL" id="CEM30500.1"/>
    </source>
</evidence>
<sequence length="521" mass="56779">MSSNSIFSGRFDVQAQPFGEGAYSTVHRAKDRAYPDPNRLFAMKIFKPVRRPGATGGTIHLSSLNEVLLYDVLQSNAEARALAAGRSKELYRSGWHPNIVKRYGSFLDHSSTRQGDQWLQLELLDGYQSADKWMTSSVLSDADIKAVLYQSVRMLAFLHELGIAHGDISRANLLVRRGEGGLPIMKAIDFGLSVHPKTPYGGHGEGSGTFQGAKGTPGYVTPEMAWPYAAHDDPIGCGLFPAYSVRQGDIFQAGVLGLEMATGKNSWKDIFPLATPSNTELANVSRTLFDFTGRPTGNEAAAMGLPPGLFRDIDVSSGERSKAKIRQLGVQHEGLISVLSKMLCLPTCRWTAAQLACHPYFDDPALTPLFAEYIALGFFPPTHTTAPHAMSISASRPEELSTSAGSSAAAVSPQETTTSGVGPHRFRRSRRKSPRTSSRRKSSARGGSRRHRLHEGLLDAFGSTAQVLRRAAKRVKKAIMKVHKALRRKASSVGLGRRGRRTGSAWVRGGERKKMRSSLHV</sequence>
<dbReference type="SUPFAM" id="SSF56112">
    <property type="entry name" value="Protein kinase-like (PK-like)"/>
    <property type="match status" value="1"/>
</dbReference>
<name>A0A0G4GKF1_VITBC</name>
<dbReference type="InterPro" id="IPR011009">
    <property type="entry name" value="Kinase-like_dom_sf"/>
</dbReference>
<reference evidence="3 4" key="1">
    <citation type="submission" date="2014-11" db="EMBL/GenBank/DDBJ databases">
        <authorList>
            <person name="Zhu J."/>
            <person name="Qi W."/>
            <person name="Song R."/>
        </authorList>
    </citation>
    <scope>NUCLEOTIDE SEQUENCE [LARGE SCALE GENOMIC DNA]</scope>
</reference>
<dbReference type="GO" id="GO:0044773">
    <property type="term" value="P:mitotic DNA damage checkpoint signaling"/>
    <property type="evidence" value="ECO:0007669"/>
    <property type="project" value="TreeGrafter"/>
</dbReference>
<dbReference type="Gene3D" id="1.10.510.10">
    <property type="entry name" value="Transferase(Phosphotransferase) domain 1"/>
    <property type="match status" value="1"/>
</dbReference>
<dbReference type="GO" id="GO:0005634">
    <property type="term" value="C:nucleus"/>
    <property type="evidence" value="ECO:0007669"/>
    <property type="project" value="TreeGrafter"/>
</dbReference>
<dbReference type="STRING" id="1169540.A0A0G4GKF1"/>
<dbReference type="GO" id="GO:0005524">
    <property type="term" value="F:ATP binding"/>
    <property type="evidence" value="ECO:0007669"/>
    <property type="project" value="InterPro"/>
</dbReference>
<dbReference type="PANTHER" id="PTHR44167">
    <property type="entry name" value="OVARIAN-SPECIFIC SERINE/THREONINE-PROTEIN KINASE LOK-RELATED"/>
    <property type="match status" value="1"/>
</dbReference>
<dbReference type="PANTHER" id="PTHR44167:SF24">
    <property type="entry name" value="SERINE_THREONINE-PROTEIN KINASE CHK2"/>
    <property type="match status" value="1"/>
</dbReference>
<dbReference type="PROSITE" id="PS50011">
    <property type="entry name" value="PROTEIN_KINASE_DOM"/>
    <property type="match status" value="1"/>
</dbReference>
<dbReference type="InParanoid" id="A0A0G4GKF1"/>